<dbReference type="InterPro" id="IPR029787">
    <property type="entry name" value="Nucleotide_cyclase"/>
</dbReference>
<dbReference type="Gene3D" id="1.25.40.10">
    <property type="entry name" value="Tetratricopeptide repeat domain"/>
    <property type="match status" value="2"/>
</dbReference>
<dbReference type="SMART" id="SM00267">
    <property type="entry name" value="GGDEF"/>
    <property type="match status" value="1"/>
</dbReference>
<feature type="chain" id="PRO_5019412172" description="diguanylate cyclase" evidence="6">
    <location>
        <begin position="26"/>
        <end position="695"/>
    </location>
</feature>
<dbReference type="PROSITE" id="PS50887">
    <property type="entry name" value="GGDEF"/>
    <property type="match status" value="1"/>
</dbReference>
<comment type="catalytic activity">
    <reaction evidence="3">
        <text>2 GTP = 3',3'-c-di-GMP + 2 diphosphate</text>
        <dbReference type="Rhea" id="RHEA:24898"/>
        <dbReference type="ChEBI" id="CHEBI:33019"/>
        <dbReference type="ChEBI" id="CHEBI:37565"/>
        <dbReference type="ChEBI" id="CHEBI:58805"/>
        <dbReference type="EC" id="2.7.7.65"/>
    </reaction>
</comment>
<dbReference type="Gene3D" id="3.30.70.270">
    <property type="match status" value="1"/>
</dbReference>
<dbReference type="InterPro" id="IPR019734">
    <property type="entry name" value="TPR_rpt"/>
</dbReference>
<accession>A0A432Y6T6</accession>
<feature type="signal peptide" evidence="6">
    <location>
        <begin position="1"/>
        <end position="25"/>
    </location>
</feature>
<reference evidence="9" key="1">
    <citation type="journal article" date="2018" name="Front. Microbiol.">
        <title>Genome-Based Analysis Reveals the Taxonomy and Diversity of the Family Idiomarinaceae.</title>
        <authorList>
            <person name="Liu Y."/>
            <person name="Lai Q."/>
            <person name="Shao Z."/>
        </authorList>
    </citation>
    <scope>NUCLEOTIDE SEQUENCE [LARGE SCALE GENOMIC DNA]</scope>
    <source>
        <strain evidence="9">PO-M2</strain>
    </source>
</reference>
<dbReference type="NCBIfam" id="TIGR00254">
    <property type="entry name" value="GGDEF"/>
    <property type="match status" value="1"/>
</dbReference>
<dbReference type="InterPro" id="IPR050469">
    <property type="entry name" value="Diguanylate_Cyclase"/>
</dbReference>
<dbReference type="EMBL" id="PIPX01000001">
    <property type="protein sequence ID" value="RUO56698.1"/>
    <property type="molecule type" value="Genomic_DNA"/>
</dbReference>
<evidence type="ECO:0000313" key="9">
    <source>
        <dbReference type="Proteomes" id="UP000287649"/>
    </source>
</evidence>
<keyword evidence="9" id="KW-1185">Reference proteome</keyword>
<keyword evidence="5" id="KW-0472">Membrane</keyword>
<evidence type="ECO:0000256" key="4">
    <source>
        <dbReference type="SAM" id="Coils"/>
    </source>
</evidence>
<dbReference type="CDD" id="cd01949">
    <property type="entry name" value="GGDEF"/>
    <property type="match status" value="1"/>
</dbReference>
<dbReference type="EC" id="2.7.7.65" evidence="2"/>
<dbReference type="Pfam" id="PF00990">
    <property type="entry name" value="GGDEF"/>
    <property type="match status" value="1"/>
</dbReference>
<evidence type="ECO:0000256" key="5">
    <source>
        <dbReference type="SAM" id="Phobius"/>
    </source>
</evidence>
<evidence type="ECO:0000256" key="6">
    <source>
        <dbReference type="SAM" id="SignalP"/>
    </source>
</evidence>
<keyword evidence="4" id="KW-0175">Coiled coil</keyword>
<organism evidence="8 9">
    <name type="scientific">Pseudidiomarina homiensis</name>
    <dbReference type="NCBI Taxonomy" id="364198"/>
    <lineage>
        <taxon>Bacteria</taxon>
        <taxon>Pseudomonadati</taxon>
        <taxon>Pseudomonadota</taxon>
        <taxon>Gammaproteobacteria</taxon>
        <taxon>Alteromonadales</taxon>
        <taxon>Idiomarinaceae</taxon>
        <taxon>Pseudidiomarina</taxon>
    </lineage>
</organism>
<dbReference type="PANTHER" id="PTHR45138:SF9">
    <property type="entry name" value="DIGUANYLATE CYCLASE DGCM-RELATED"/>
    <property type="match status" value="1"/>
</dbReference>
<evidence type="ECO:0000313" key="8">
    <source>
        <dbReference type="EMBL" id="RUO56698.1"/>
    </source>
</evidence>
<feature type="coiled-coil region" evidence="4">
    <location>
        <begin position="406"/>
        <end position="449"/>
    </location>
</feature>
<protein>
    <recommendedName>
        <fullName evidence="2">diguanylate cyclase</fullName>
        <ecNumber evidence="2">2.7.7.65</ecNumber>
    </recommendedName>
</protein>
<dbReference type="InterPro" id="IPR000160">
    <property type="entry name" value="GGDEF_dom"/>
</dbReference>
<dbReference type="PANTHER" id="PTHR45138">
    <property type="entry name" value="REGULATORY COMPONENTS OF SENSORY TRANSDUCTION SYSTEM"/>
    <property type="match status" value="1"/>
</dbReference>
<dbReference type="FunFam" id="3.30.70.270:FF:000001">
    <property type="entry name" value="Diguanylate cyclase domain protein"/>
    <property type="match status" value="1"/>
</dbReference>
<comment type="cofactor">
    <cofactor evidence="1">
        <name>Mg(2+)</name>
        <dbReference type="ChEBI" id="CHEBI:18420"/>
    </cofactor>
</comment>
<dbReference type="SUPFAM" id="SSF55073">
    <property type="entry name" value="Nucleotide cyclase"/>
    <property type="match status" value="1"/>
</dbReference>
<sequence>MACLKGCSTLMITLLLFWGGTFAHAQTQIPLATASNDDIAPPQLDANLEAELDRLLIEADSEQAMLEQMQELRQNLDDDTAPMSRVRLLSYIALSFTYLDQVDKAYDLIDKAEIIARDSGLPDAQAEVAATRILIKNIEGKLTEAYTLINTATVHLEQAQLPRVRYFANNLIGSIYLEKNNTERALEHLIAASTAVNETDDERTPIRRIFLKLRIAEIYNKQKLYEQAIEQIDSAEAIMNEAGLEAMYGPEITFLRAVTATEQGLYDQAFDIYSQLERDIKNDPDWGYMQTSVLNNLGDLAIRTKRFEAGIQVLQEALTLAVENNDVINEELIRFNLGFIDVHLGQYEQGLSAMRNVVEKARGKWSNSELEMLLGEYAEALTMASRHQQANAILTEQRQLRESVFNTELQKNVTELQNLYDSKDKAQQIELLQRQKELSDQLLENERQQQVILILGVVVALLLTALAFYLYRAAHRSNQALKQANAQLADQSLRDPLTGLLNRRAMQQELQRQEREQQPSNDAMVLLDIDYFKRINDHHGHSAGDEVIRAVAQRLLDVCRDNDKVIRWGGEEFLIYLKNTDKDALPRFVLRMLKAIAGKPIKTEKEELPVTATAGFISYPFADLNQAEMDWEATLQLVDKALYAGKVHGRNQAWGIVSLNVPFAQAHQVLDTDLAKAIEQNLVSAITLHGPRHNT</sequence>
<comment type="caution">
    <text evidence="8">The sequence shown here is derived from an EMBL/GenBank/DDBJ whole genome shotgun (WGS) entry which is preliminary data.</text>
</comment>
<dbReference type="SMART" id="SM00028">
    <property type="entry name" value="TPR"/>
    <property type="match status" value="4"/>
</dbReference>
<feature type="transmembrane region" description="Helical" evidence="5">
    <location>
        <begin position="451"/>
        <end position="471"/>
    </location>
</feature>
<evidence type="ECO:0000256" key="2">
    <source>
        <dbReference type="ARBA" id="ARBA00012528"/>
    </source>
</evidence>
<dbReference type="SUPFAM" id="SSF48452">
    <property type="entry name" value="TPR-like"/>
    <property type="match status" value="2"/>
</dbReference>
<evidence type="ECO:0000256" key="1">
    <source>
        <dbReference type="ARBA" id="ARBA00001946"/>
    </source>
</evidence>
<name>A0A432Y6T6_9GAMM</name>
<gene>
    <name evidence="8" type="ORF">CWI70_08200</name>
</gene>
<dbReference type="Proteomes" id="UP000287649">
    <property type="component" value="Unassembled WGS sequence"/>
</dbReference>
<dbReference type="InterPro" id="IPR011990">
    <property type="entry name" value="TPR-like_helical_dom_sf"/>
</dbReference>
<keyword evidence="5" id="KW-1133">Transmembrane helix</keyword>
<dbReference type="Pfam" id="PF13181">
    <property type="entry name" value="TPR_8"/>
    <property type="match status" value="1"/>
</dbReference>
<feature type="domain" description="GGDEF" evidence="7">
    <location>
        <begin position="520"/>
        <end position="658"/>
    </location>
</feature>
<evidence type="ECO:0000259" key="7">
    <source>
        <dbReference type="PROSITE" id="PS50887"/>
    </source>
</evidence>
<keyword evidence="5" id="KW-0812">Transmembrane</keyword>
<dbReference type="InterPro" id="IPR043128">
    <property type="entry name" value="Rev_trsase/Diguanyl_cyclase"/>
</dbReference>
<feature type="coiled-coil region" evidence="4">
    <location>
        <begin position="52"/>
        <end position="79"/>
    </location>
</feature>
<proteinExistence type="predicted"/>
<dbReference type="AlphaFoldDB" id="A0A432Y6T6"/>
<evidence type="ECO:0000256" key="3">
    <source>
        <dbReference type="ARBA" id="ARBA00034247"/>
    </source>
</evidence>
<keyword evidence="6" id="KW-0732">Signal</keyword>
<dbReference type="GO" id="GO:0052621">
    <property type="term" value="F:diguanylate cyclase activity"/>
    <property type="evidence" value="ECO:0007669"/>
    <property type="project" value="UniProtKB-EC"/>
</dbReference>